<comment type="caution">
    <text evidence="2">The sequence shown here is derived from an EMBL/GenBank/DDBJ whole genome shotgun (WGS) entry which is preliminary data.</text>
</comment>
<organism evidence="2 3">
    <name type="scientific">Steccherinum ochraceum</name>
    <dbReference type="NCBI Taxonomy" id="92696"/>
    <lineage>
        <taxon>Eukaryota</taxon>
        <taxon>Fungi</taxon>
        <taxon>Dikarya</taxon>
        <taxon>Basidiomycota</taxon>
        <taxon>Agaricomycotina</taxon>
        <taxon>Agaricomycetes</taxon>
        <taxon>Polyporales</taxon>
        <taxon>Steccherinaceae</taxon>
        <taxon>Steccherinum</taxon>
    </lineage>
</organism>
<evidence type="ECO:0008006" key="4">
    <source>
        <dbReference type="Google" id="ProtNLM"/>
    </source>
</evidence>
<reference evidence="2 3" key="1">
    <citation type="submission" date="2018-11" db="EMBL/GenBank/DDBJ databases">
        <title>Genome assembly of Steccherinum ochraceum LE-BIN_3174, the white-rot fungus of the Steccherinaceae family (The Residual Polyporoid clade, Polyporales, Basidiomycota).</title>
        <authorList>
            <person name="Fedorova T.V."/>
            <person name="Glazunova O.A."/>
            <person name="Landesman E.O."/>
            <person name="Moiseenko K.V."/>
            <person name="Psurtseva N.V."/>
            <person name="Savinova O.S."/>
            <person name="Shakhova N.V."/>
            <person name="Tyazhelova T.V."/>
            <person name="Vasina D.V."/>
        </authorList>
    </citation>
    <scope>NUCLEOTIDE SEQUENCE [LARGE SCALE GENOMIC DNA]</scope>
    <source>
        <strain evidence="2 3">LE-BIN_3174</strain>
    </source>
</reference>
<dbReference type="OrthoDB" id="2841294at2759"/>
<dbReference type="EMBL" id="RWJN01000064">
    <property type="protein sequence ID" value="TCD68509.1"/>
    <property type="molecule type" value="Genomic_DNA"/>
</dbReference>
<evidence type="ECO:0000256" key="1">
    <source>
        <dbReference type="SAM" id="SignalP"/>
    </source>
</evidence>
<gene>
    <name evidence="2" type="ORF">EIP91_010565</name>
</gene>
<name>A0A4R0RSN1_9APHY</name>
<feature type="chain" id="PRO_5020441167" description="Phosphatidylglycerol/phosphatidylinositol transfer protein" evidence="1">
    <location>
        <begin position="18"/>
        <end position="150"/>
    </location>
</feature>
<keyword evidence="3" id="KW-1185">Reference proteome</keyword>
<feature type="signal peptide" evidence="1">
    <location>
        <begin position="1"/>
        <end position="17"/>
    </location>
</feature>
<dbReference type="InterPro" id="IPR045469">
    <property type="entry name" value="Nis1"/>
</dbReference>
<dbReference type="Proteomes" id="UP000292702">
    <property type="component" value="Unassembled WGS sequence"/>
</dbReference>
<proteinExistence type="predicted"/>
<accession>A0A4R0RSN1</accession>
<sequence length="150" mass="15822">MTKSILALIALATSAYAQNAVIASPSAGSTLRKGQSFTVEIARPEFPAPSKDVSVVIGLQTCVLTDGSNSTDCSVLTQTFGFLLYSGDYTPTGHPDAPQGTFEDYQNFTFTVPTNIPTGQAQVKAAHLYLTGAGFIPVLEQFNVTVNVVN</sequence>
<protein>
    <recommendedName>
        <fullName evidence="4">Phosphatidylglycerol/phosphatidylinositol transfer protein</fullName>
    </recommendedName>
</protein>
<keyword evidence="1" id="KW-0732">Signal</keyword>
<evidence type="ECO:0000313" key="3">
    <source>
        <dbReference type="Proteomes" id="UP000292702"/>
    </source>
</evidence>
<dbReference type="AlphaFoldDB" id="A0A4R0RSN1"/>
<dbReference type="Pfam" id="PF19271">
    <property type="entry name" value="Nis1"/>
    <property type="match status" value="1"/>
</dbReference>
<evidence type="ECO:0000313" key="2">
    <source>
        <dbReference type="EMBL" id="TCD68509.1"/>
    </source>
</evidence>